<keyword evidence="1" id="KW-0812">Transmembrane</keyword>
<evidence type="ECO:0000313" key="2">
    <source>
        <dbReference type="EMBL" id="SNY94647.1"/>
    </source>
</evidence>
<feature type="transmembrane region" description="Helical" evidence="1">
    <location>
        <begin position="92"/>
        <end position="112"/>
    </location>
</feature>
<dbReference type="AlphaFoldDB" id="A0A285MDV7"/>
<sequence length="117" mass="13802">MAKEKQVAIKDAALTNNCPECFNQELKLTFYQKHTFNSFFHKTTDQVTSEIKCKKCYSIIYPVNWTPDIERVYEYYNKLVTPDKASIRFTTLFLVILVLVLCLVTVGIYLYMEGYFR</sequence>
<dbReference type="Proteomes" id="UP000219048">
    <property type="component" value="Unassembled WGS sequence"/>
</dbReference>
<protein>
    <submittedName>
        <fullName evidence="2">Uncharacterized protein</fullName>
    </submittedName>
</protein>
<keyword evidence="1" id="KW-1133">Transmembrane helix</keyword>
<dbReference type="RefSeq" id="WP_097043962.1">
    <property type="nucleotide sequence ID" value="NZ_OBEH01000001.1"/>
</dbReference>
<name>A0A285MDV7_9FLAO</name>
<proteinExistence type="predicted"/>
<accession>A0A285MDV7</accession>
<evidence type="ECO:0000313" key="3">
    <source>
        <dbReference type="Proteomes" id="UP000219048"/>
    </source>
</evidence>
<keyword evidence="3" id="KW-1185">Reference proteome</keyword>
<dbReference type="OrthoDB" id="1139350at2"/>
<evidence type="ECO:0000256" key="1">
    <source>
        <dbReference type="SAM" id="Phobius"/>
    </source>
</evidence>
<dbReference type="EMBL" id="OBEH01000001">
    <property type="protein sequence ID" value="SNY94647.1"/>
    <property type="molecule type" value="Genomic_DNA"/>
</dbReference>
<keyword evidence="1" id="KW-0472">Membrane</keyword>
<organism evidence="2 3">
    <name type="scientific">Flagellimonas pacifica</name>
    <dbReference type="NCBI Taxonomy" id="1247520"/>
    <lineage>
        <taxon>Bacteria</taxon>
        <taxon>Pseudomonadati</taxon>
        <taxon>Bacteroidota</taxon>
        <taxon>Flavobacteriia</taxon>
        <taxon>Flavobacteriales</taxon>
        <taxon>Flavobacteriaceae</taxon>
        <taxon>Flagellimonas</taxon>
    </lineage>
</organism>
<reference evidence="3" key="1">
    <citation type="submission" date="2017-09" db="EMBL/GenBank/DDBJ databases">
        <authorList>
            <person name="Varghese N."/>
            <person name="Submissions S."/>
        </authorList>
    </citation>
    <scope>NUCLEOTIDE SEQUENCE [LARGE SCALE GENOMIC DNA]</scope>
    <source>
        <strain evidence="3">DSM 25885</strain>
    </source>
</reference>
<gene>
    <name evidence="2" type="ORF">SAMN06265377_0307</name>
</gene>